<dbReference type="AlphaFoldDB" id="A0A1X2HVU9"/>
<gene>
    <name evidence="12" type="ORF">BCR43DRAFT_467372</name>
</gene>
<dbReference type="SMART" id="SM00533">
    <property type="entry name" value="MUTSd"/>
    <property type="match status" value="1"/>
</dbReference>
<dbReference type="InParanoid" id="A0A1X2HVU9"/>
<dbReference type="Gene3D" id="3.30.420.110">
    <property type="entry name" value="MutS, connector domain"/>
    <property type="match status" value="1"/>
</dbReference>
<proteinExistence type="inferred from homology"/>
<evidence type="ECO:0000313" key="13">
    <source>
        <dbReference type="Proteomes" id="UP000242180"/>
    </source>
</evidence>
<evidence type="ECO:0000256" key="3">
    <source>
        <dbReference type="ARBA" id="ARBA00022741"/>
    </source>
</evidence>
<dbReference type="Gene3D" id="3.40.1170.10">
    <property type="entry name" value="DNA repair protein MutS, domain I"/>
    <property type="match status" value="1"/>
</dbReference>
<dbReference type="InterPro" id="IPR016151">
    <property type="entry name" value="DNA_mismatch_repair_MutS_N"/>
</dbReference>
<accession>A0A1X2HVU9</accession>
<evidence type="ECO:0000256" key="6">
    <source>
        <dbReference type="ARBA" id="ARBA00023125"/>
    </source>
</evidence>
<evidence type="ECO:0000256" key="8">
    <source>
        <dbReference type="ARBA" id="ARBA00073774"/>
    </source>
</evidence>
<comment type="similarity">
    <text evidence="1">Belongs to the DNA mismatch repair MutS family.</text>
</comment>
<reference evidence="12 13" key="1">
    <citation type="submission" date="2016-07" db="EMBL/GenBank/DDBJ databases">
        <title>Pervasive Adenine N6-methylation of Active Genes in Fungi.</title>
        <authorList>
            <consortium name="DOE Joint Genome Institute"/>
            <person name="Mondo S.J."/>
            <person name="Dannebaum R.O."/>
            <person name="Kuo R.C."/>
            <person name="Labutti K."/>
            <person name="Haridas S."/>
            <person name="Kuo A."/>
            <person name="Salamov A."/>
            <person name="Ahrendt S.R."/>
            <person name="Lipzen A."/>
            <person name="Sullivan W."/>
            <person name="Andreopoulos W.B."/>
            <person name="Clum A."/>
            <person name="Lindquist E."/>
            <person name="Daum C."/>
            <person name="Ramamoorthy G.K."/>
            <person name="Gryganskyi A."/>
            <person name="Culley D."/>
            <person name="Magnuson J.K."/>
            <person name="James T.Y."/>
            <person name="O'Malley M.A."/>
            <person name="Stajich J.E."/>
            <person name="Spatafora J.W."/>
            <person name="Visel A."/>
            <person name="Grigoriev I.V."/>
        </authorList>
    </citation>
    <scope>NUCLEOTIDE SEQUENCE [LARGE SCALE GENOMIC DNA]</scope>
    <source>
        <strain evidence="12 13">NRRL 2496</strain>
    </source>
</reference>
<dbReference type="Pfam" id="PF01624">
    <property type="entry name" value="MutS_I"/>
    <property type="match status" value="1"/>
</dbReference>
<dbReference type="OMA" id="DTWIMRR"/>
<dbReference type="InterPro" id="IPR017261">
    <property type="entry name" value="DNA_mismatch_repair_MutS/MSH"/>
</dbReference>
<dbReference type="Gene3D" id="1.10.1420.10">
    <property type="match status" value="2"/>
</dbReference>
<keyword evidence="9" id="KW-0175">Coiled coil</keyword>
<evidence type="ECO:0000256" key="9">
    <source>
        <dbReference type="SAM" id="Coils"/>
    </source>
</evidence>
<dbReference type="OrthoDB" id="2534523at2759"/>
<dbReference type="Pfam" id="PF05192">
    <property type="entry name" value="MutS_III"/>
    <property type="match status" value="1"/>
</dbReference>
<dbReference type="GO" id="GO:0005739">
    <property type="term" value="C:mitochondrion"/>
    <property type="evidence" value="ECO:0007669"/>
    <property type="project" value="TreeGrafter"/>
</dbReference>
<dbReference type="FunFam" id="3.40.50.300:FF:000870">
    <property type="entry name" value="MutS protein homolog 4"/>
    <property type="match status" value="1"/>
</dbReference>
<dbReference type="InterPro" id="IPR036187">
    <property type="entry name" value="DNA_mismatch_repair_MutS_sf"/>
</dbReference>
<evidence type="ECO:0000256" key="5">
    <source>
        <dbReference type="ARBA" id="ARBA00022840"/>
    </source>
</evidence>
<dbReference type="InterPro" id="IPR027417">
    <property type="entry name" value="P-loop_NTPase"/>
</dbReference>
<dbReference type="InterPro" id="IPR045076">
    <property type="entry name" value="MutS"/>
</dbReference>
<dbReference type="InterPro" id="IPR007860">
    <property type="entry name" value="DNA_mmatch_repair_MutS_con_dom"/>
</dbReference>
<feature type="coiled-coil region" evidence="9">
    <location>
        <begin position="558"/>
        <end position="585"/>
    </location>
</feature>
<evidence type="ECO:0000256" key="10">
    <source>
        <dbReference type="SAM" id="MobiDB-lite"/>
    </source>
</evidence>
<evidence type="ECO:0000259" key="11">
    <source>
        <dbReference type="PROSITE" id="PS00486"/>
    </source>
</evidence>
<evidence type="ECO:0000256" key="7">
    <source>
        <dbReference type="ARBA" id="ARBA00023204"/>
    </source>
</evidence>
<evidence type="ECO:0000256" key="2">
    <source>
        <dbReference type="ARBA" id="ARBA00022151"/>
    </source>
</evidence>
<dbReference type="Proteomes" id="UP000242180">
    <property type="component" value="Unassembled WGS sequence"/>
</dbReference>
<dbReference type="GO" id="GO:0005524">
    <property type="term" value="F:ATP binding"/>
    <property type="evidence" value="ECO:0007669"/>
    <property type="project" value="UniProtKB-KW"/>
</dbReference>
<dbReference type="PIRSF" id="PIRSF037677">
    <property type="entry name" value="DNA_mis_repair_Msh6"/>
    <property type="match status" value="1"/>
</dbReference>
<dbReference type="NCBIfam" id="NF003810">
    <property type="entry name" value="PRK05399.1"/>
    <property type="match status" value="1"/>
</dbReference>
<dbReference type="SMART" id="SM00534">
    <property type="entry name" value="MUTSac"/>
    <property type="match status" value="1"/>
</dbReference>
<feature type="domain" description="DNA mismatch repair proteins mutS family" evidence="11">
    <location>
        <begin position="816"/>
        <end position="832"/>
    </location>
</feature>
<dbReference type="SUPFAM" id="SSF53150">
    <property type="entry name" value="DNA repair protein MutS, domain II"/>
    <property type="match status" value="1"/>
</dbReference>
<name>A0A1X2HVU9_SYNRA</name>
<sequence length="946" mass="105986">MLRVCRSPAVNTAVCLVRTHRTRQIARHLHSTSSTGKRVTRGFFDEIFNNEQEKPEPSALNDLVDDLAPVGNTNGTQGAKGKRKALEPRDDTSGSVVLDAVREYTKRHPTCVLLMQVGDFFELYEEHARQYAPLLDLRLTRREMASGSVADFSGFPVRSLDRYLDQLVNRLGCRVALCEQVGTTPTTRGGTLERRITRIITPGTVIEENFLDAQTNNYLLAVLPTSTLDDKAQVGLAWVDISVGELTTQCTDMHALKDDIARIRPRELVLPEYMRPLTDMQDGDAFNPLGDLLASYPDISLTYQAQETFDSHAGQRVILDALQAKKLLDLETLGDLTAPEKAASMALFTYLKNTYMEDDIKIQGFVRLNAEDTLRIDSAAMNSLELFKSLKDGKTADSLLSVLDSTTTSAGSRLLARWLAAPLTSQAAIEKRQDIVEFFASDAYVLHDIRDRIRQSSDAQRAMQRIALQRGRYSDLVEIKTTLSAIQNIKELLDGAFQRMHNALPSAQASLQNFLQDMQPLQDLTTHLTAALNDDYILGTDTKAKSYGNVHPGFDARLSRACKQLDKLQQRRDAFQQQLRALCGNSASLLSTTAYRHVIEVNATRADKLTEAYEAMLINKTKTKHRYQVAEWTELSIKLESTETRIVDIENQVLRETMERVMAESDKIVKSCRALAELDILVGFAWLARERRYVRPKMELSKKIEIKGGRHPVIENKLARKGRDFIQNDCILDKERIWLLTGPNMGGKSTFLRQNAIMVLMAHMGSFIPAQSARIGIADRIFSRVGSADNLAQDQSTFMVEMTETATILRHATERSVVIMDEVGRGTSTKDGISLAYAILEYLHNMVGSRTLFATHYHELADMTSGWEDLQAYKTSLHEDRNGGFSFIHRVQPGVCRQSHGLKVARLSGIPSAVVDKASQVWESLEVVLNSNNSQGQVDDNRNQNR</sequence>
<keyword evidence="5" id="KW-0067">ATP-binding</keyword>
<evidence type="ECO:0000313" key="12">
    <source>
        <dbReference type="EMBL" id="ORZ03667.1"/>
    </source>
</evidence>
<keyword evidence="3" id="KW-0547">Nucleotide-binding</keyword>
<dbReference type="SUPFAM" id="SSF52540">
    <property type="entry name" value="P-loop containing nucleoside triphosphate hydrolases"/>
    <property type="match status" value="1"/>
</dbReference>
<dbReference type="GO" id="GO:0006298">
    <property type="term" value="P:mismatch repair"/>
    <property type="evidence" value="ECO:0007669"/>
    <property type="project" value="InterPro"/>
</dbReference>
<dbReference type="Gene3D" id="3.40.50.300">
    <property type="entry name" value="P-loop containing nucleotide triphosphate hydrolases"/>
    <property type="match status" value="1"/>
</dbReference>
<dbReference type="PROSITE" id="PS00486">
    <property type="entry name" value="DNA_MISMATCH_REPAIR_2"/>
    <property type="match status" value="1"/>
</dbReference>
<evidence type="ECO:0000256" key="1">
    <source>
        <dbReference type="ARBA" id="ARBA00006271"/>
    </source>
</evidence>
<dbReference type="PANTHER" id="PTHR11361:SF34">
    <property type="entry name" value="DNA MISMATCH REPAIR PROTEIN MSH1, MITOCHONDRIAL"/>
    <property type="match status" value="1"/>
</dbReference>
<organism evidence="12 13">
    <name type="scientific">Syncephalastrum racemosum</name>
    <name type="common">Filamentous fungus</name>
    <dbReference type="NCBI Taxonomy" id="13706"/>
    <lineage>
        <taxon>Eukaryota</taxon>
        <taxon>Fungi</taxon>
        <taxon>Fungi incertae sedis</taxon>
        <taxon>Mucoromycota</taxon>
        <taxon>Mucoromycotina</taxon>
        <taxon>Mucoromycetes</taxon>
        <taxon>Mucorales</taxon>
        <taxon>Syncephalastraceae</taxon>
        <taxon>Syncephalastrum</taxon>
    </lineage>
</organism>
<dbReference type="GO" id="GO:0030983">
    <property type="term" value="F:mismatched DNA binding"/>
    <property type="evidence" value="ECO:0007669"/>
    <property type="project" value="InterPro"/>
</dbReference>
<dbReference type="InterPro" id="IPR000432">
    <property type="entry name" value="DNA_mismatch_repair_MutS_C"/>
</dbReference>
<dbReference type="SUPFAM" id="SSF48334">
    <property type="entry name" value="DNA repair protein MutS, domain III"/>
    <property type="match status" value="1"/>
</dbReference>
<feature type="region of interest" description="Disordered" evidence="10">
    <location>
        <begin position="68"/>
        <end position="92"/>
    </location>
</feature>
<comment type="caution">
    <text evidence="12">The sequence shown here is derived from an EMBL/GenBank/DDBJ whole genome shotgun (WGS) entry which is preliminary data.</text>
</comment>
<dbReference type="SUPFAM" id="SSF55271">
    <property type="entry name" value="DNA repair protein MutS, domain I"/>
    <property type="match status" value="1"/>
</dbReference>
<dbReference type="InterPro" id="IPR007696">
    <property type="entry name" value="DNA_mismatch_repair_MutS_core"/>
</dbReference>
<keyword evidence="4" id="KW-0227">DNA damage</keyword>
<dbReference type="Pfam" id="PF00488">
    <property type="entry name" value="MutS_V"/>
    <property type="match status" value="1"/>
</dbReference>
<keyword evidence="13" id="KW-1185">Reference proteome</keyword>
<evidence type="ECO:0000256" key="4">
    <source>
        <dbReference type="ARBA" id="ARBA00022763"/>
    </source>
</evidence>
<dbReference type="PANTHER" id="PTHR11361">
    <property type="entry name" value="DNA MISMATCH REPAIR PROTEIN MUTS FAMILY MEMBER"/>
    <property type="match status" value="1"/>
</dbReference>
<keyword evidence="7" id="KW-0234">DNA repair</keyword>
<dbReference type="FunCoup" id="A0A1X2HVU9">
    <property type="interactions" value="365"/>
</dbReference>
<dbReference type="GO" id="GO:0005634">
    <property type="term" value="C:nucleus"/>
    <property type="evidence" value="ECO:0007669"/>
    <property type="project" value="TreeGrafter"/>
</dbReference>
<dbReference type="STRING" id="13706.A0A1X2HVU9"/>
<dbReference type="GO" id="GO:0140664">
    <property type="term" value="F:ATP-dependent DNA damage sensor activity"/>
    <property type="evidence" value="ECO:0007669"/>
    <property type="project" value="InterPro"/>
</dbReference>
<dbReference type="Pfam" id="PF05188">
    <property type="entry name" value="MutS_II"/>
    <property type="match status" value="1"/>
</dbReference>
<dbReference type="InterPro" id="IPR007695">
    <property type="entry name" value="DNA_mismatch_repair_MutS-lik_N"/>
</dbReference>
<keyword evidence="6" id="KW-0238">DNA-binding</keyword>
<dbReference type="InterPro" id="IPR036678">
    <property type="entry name" value="MutS_con_dom_sf"/>
</dbReference>
<dbReference type="EMBL" id="MCGN01000001">
    <property type="protein sequence ID" value="ORZ03667.1"/>
    <property type="molecule type" value="Genomic_DNA"/>
</dbReference>
<protein>
    <recommendedName>
        <fullName evidence="2 8">DNA mismatch repair protein MSH3</fullName>
    </recommendedName>
    <alternativeName>
        <fullName evidence="2 8">DNA mismatch repair protein MSH3</fullName>
    </alternativeName>
</protein>
<dbReference type="GO" id="GO:0043504">
    <property type="term" value="P:mitochondrial DNA repair"/>
    <property type="evidence" value="ECO:0007669"/>
    <property type="project" value="TreeGrafter"/>
</dbReference>